<reference evidence="1" key="1">
    <citation type="submission" date="2001-12" db="EMBL/GenBank/DDBJ databases">
        <authorList>
            <person name="Stapleton M."/>
            <person name="Brokstein P."/>
            <person name="Hong L."/>
            <person name="Agbayani A."/>
            <person name="Carlson J."/>
            <person name="Champe M."/>
            <person name="Chavez C."/>
            <person name="Dorsett V."/>
            <person name="Dresnek D."/>
            <person name="Farfan D."/>
            <person name="Frise E."/>
            <person name="George R."/>
            <person name="Gonzalez M."/>
            <person name="Guarin H."/>
            <person name="Kronmiller B."/>
            <person name="Li P."/>
            <person name="Liao G."/>
            <person name="Miranda A."/>
            <person name="Mungall C.J."/>
            <person name="Nunoo J."/>
            <person name="Pacleb J."/>
            <person name="Paragas V."/>
            <person name="Park S."/>
            <person name="Patel S."/>
            <person name="Phouanenavong S."/>
            <person name="Wan K."/>
            <person name="Yu C."/>
            <person name="Lewis S.E."/>
            <person name="Rubin G.M."/>
            <person name="Celniker S."/>
        </authorList>
    </citation>
    <scope>NUCLEOTIDE SEQUENCE</scope>
    <source>
        <strain evidence="1">Berkeley</strain>
    </source>
</reference>
<protein>
    <submittedName>
        <fullName evidence="1">RH22377p</fullName>
    </submittedName>
</protein>
<accession>Q8SY91</accession>
<evidence type="ECO:0000313" key="1">
    <source>
        <dbReference type="EMBL" id="AAL49328.1"/>
    </source>
</evidence>
<sequence>MKKQTYIFIYKDLRIHRERFFLNNLFSFLYVLYDENIYKREQEIF</sequence>
<name>Q8SY91_DROME</name>
<dbReference type="UCSC" id="CG32858-RA">
    <property type="organism name" value="d. melanogaster"/>
</dbReference>
<dbReference type="AGR" id="FB:FBgn0003447"/>
<dbReference type="AlphaFoldDB" id="Q8SY91"/>
<evidence type="ECO:0000313" key="2">
    <source>
        <dbReference type="FlyBase" id="FBgn0003447"/>
    </source>
</evidence>
<proteinExistence type="evidence at transcript level"/>
<dbReference type="OrthoDB" id="10259868at2759"/>
<gene>
    <name evidence="1 2" type="primary">sn</name>
    <name evidence="2" type="ORF">CG32858</name>
</gene>
<organism evidence="1">
    <name type="scientific">Drosophila melanogaster</name>
    <name type="common">Fruit fly</name>
    <dbReference type="NCBI Taxonomy" id="7227"/>
    <lineage>
        <taxon>Eukaryota</taxon>
        <taxon>Metazoa</taxon>
        <taxon>Ecdysozoa</taxon>
        <taxon>Arthropoda</taxon>
        <taxon>Hexapoda</taxon>
        <taxon>Insecta</taxon>
        <taxon>Pterygota</taxon>
        <taxon>Neoptera</taxon>
        <taxon>Endopterygota</taxon>
        <taxon>Diptera</taxon>
        <taxon>Brachycera</taxon>
        <taxon>Muscomorpha</taxon>
        <taxon>Ephydroidea</taxon>
        <taxon>Drosophilidae</taxon>
        <taxon>Drosophila</taxon>
        <taxon>Sophophora</taxon>
    </lineage>
</organism>
<dbReference type="FlyBase" id="FBgn0003447">
    <property type="gene designation" value="sn"/>
</dbReference>
<dbReference type="EMBL" id="AY071706">
    <property type="protein sequence ID" value="AAL49328.1"/>
    <property type="molecule type" value="mRNA"/>
</dbReference>